<proteinExistence type="predicted"/>
<dbReference type="AlphaFoldDB" id="A0AAN7NMA4"/>
<dbReference type="EMBL" id="JAUNZN010000002">
    <property type="protein sequence ID" value="KAK4828104.1"/>
    <property type="molecule type" value="Genomic_DNA"/>
</dbReference>
<dbReference type="Proteomes" id="UP001333110">
    <property type="component" value="Unassembled WGS sequence"/>
</dbReference>
<sequence length="104" mass="12182">MTVTDVAILRSHPWRTYVVLVLKRSQALGGGGRSGCKEFNSKFWVVRTRNNCYELEKERFSLDIKKSFFSLRTAQQWDRLPREAVQSPDVEVFNTQWDKVLSNQ</sequence>
<gene>
    <name evidence="1" type="ORF">QYF61_023466</name>
</gene>
<keyword evidence="2" id="KW-1185">Reference proteome</keyword>
<reference evidence="1 2" key="1">
    <citation type="journal article" date="2023" name="J. Hered.">
        <title>Chromosome-level genome of the wood stork (Mycteria americana) provides insight into avian chromosome evolution.</title>
        <authorList>
            <person name="Flamio R. Jr."/>
            <person name="Ramstad K.M."/>
        </authorList>
    </citation>
    <scope>NUCLEOTIDE SEQUENCE [LARGE SCALE GENOMIC DNA]</scope>
    <source>
        <strain evidence="1">JAX WOST 10</strain>
    </source>
</reference>
<evidence type="ECO:0000313" key="2">
    <source>
        <dbReference type="Proteomes" id="UP001333110"/>
    </source>
</evidence>
<accession>A0AAN7NMA4</accession>
<organism evidence="1 2">
    <name type="scientific">Mycteria americana</name>
    <name type="common">Wood stork</name>
    <dbReference type="NCBI Taxonomy" id="33587"/>
    <lineage>
        <taxon>Eukaryota</taxon>
        <taxon>Metazoa</taxon>
        <taxon>Chordata</taxon>
        <taxon>Craniata</taxon>
        <taxon>Vertebrata</taxon>
        <taxon>Euteleostomi</taxon>
        <taxon>Archelosauria</taxon>
        <taxon>Archosauria</taxon>
        <taxon>Dinosauria</taxon>
        <taxon>Saurischia</taxon>
        <taxon>Theropoda</taxon>
        <taxon>Coelurosauria</taxon>
        <taxon>Aves</taxon>
        <taxon>Neognathae</taxon>
        <taxon>Neoaves</taxon>
        <taxon>Aequornithes</taxon>
        <taxon>Ciconiiformes</taxon>
        <taxon>Ciconiidae</taxon>
        <taxon>Mycteria</taxon>
    </lineage>
</organism>
<protein>
    <submittedName>
        <fullName evidence="1">Uncharacterized protein</fullName>
    </submittedName>
</protein>
<feature type="non-terminal residue" evidence="1">
    <location>
        <position position="104"/>
    </location>
</feature>
<comment type="caution">
    <text evidence="1">The sequence shown here is derived from an EMBL/GenBank/DDBJ whole genome shotgun (WGS) entry which is preliminary data.</text>
</comment>
<name>A0AAN7NMA4_MYCAM</name>
<evidence type="ECO:0000313" key="1">
    <source>
        <dbReference type="EMBL" id="KAK4828104.1"/>
    </source>
</evidence>